<evidence type="ECO:0000313" key="2">
    <source>
        <dbReference type="Proteomes" id="UP000001471"/>
    </source>
</evidence>
<organism evidence="1 2">
    <name type="scientific">Pyrenophora tritici-repentis (strain Pt-1C-BFP)</name>
    <name type="common">Wheat tan spot fungus</name>
    <name type="synonym">Drechslera tritici-repentis</name>
    <dbReference type="NCBI Taxonomy" id="426418"/>
    <lineage>
        <taxon>Eukaryota</taxon>
        <taxon>Fungi</taxon>
        <taxon>Dikarya</taxon>
        <taxon>Ascomycota</taxon>
        <taxon>Pezizomycotina</taxon>
        <taxon>Dothideomycetes</taxon>
        <taxon>Pleosporomycetidae</taxon>
        <taxon>Pleosporales</taxon>
        <taxon>Pleosporineae</taxon>
        <taxon>Pleosporaceae</taxon>
        <taxon>Pyrenophora</taxon>
    </lineage>
</organism>
<dbReference type="EMBL" id="DS231618">
    <property type="protein sequence ID" value="EDU47937.1"/>
    <property type="molecule type" value="Genomic_DNA"/>
</dbReference>
<name>B2W3I0_PYRTR</name>
<gene>
    <name evidence="1" type="ORF">PTRG_05030</name>
</gene>
<dbReference type="OrthoDB" id="3768616at2759"/>
<sequence>MSWPMDGSLSSKLAVVGVLKAGRSKTCSMEGLRKESSTWGRGRIEVASAEAVMKN</sequence>
<proteinExistence type="predicted"/>
<accession>B2W3I0</accession>
<protein>
    <submittedName>
        <fullName evidence="1">Uncharacterized protein</fullName>
    </submittedName>
</protein>
<dbReference type="InParanoid" id="B2W3I0"/>
<dbReference type="Proteomes" id="UP000001471">
    <property type="component" value="Unassembled WGS sequence"/>
</dbReference>
<evidence type="ECO:0000313" key="1">
    <source>
        <dbReference type="EMBL" id="EDU47937.1"/>
    </source>
</evidence>
<dbReference type="HOGENOM" id="CLU_3033466_0_0_1"/>
<dbReference type="OMA" id="SWPMDGS"/>
<dbReference type="AlphaFoldDB" id="B2W3I0"/>
<reference evidence="2" key="1">
    <citation type="journal article" date="2013" name="G3 (Bethesda)">
        <title>Comparative genomics of a plant-pathogenic fungus, Pyrenophora tritici-repentis, reveals transduplication and the impact of repeat elements on pathogenicity and population divergence.</title>
        <authorList>
            <person name="Manning V.A."/>
            <person name="Pandelova I."/>
            <person name="Dhillon B."/>
            <person name="Wilhelm L.J."/>
            <person name="Goodwin S.B."/>
            <person name="Berlin A.M."/>
            <person name="Figueroa M."/>
            <person name="Freitag M."/>
            <person name="Hane J.K."/>
            <person name="Henrissat B."/>
            <person name="Holman W.H."/>
            <person name="Kodira C.D."/>
            <person name="Martin J."/>
            <person name="Oliver R.P."/>
            <person name="Robbertse B."/>
            <person name="Schackwitz W."/>
            <person name="Schwartz D.C."/>
            <person name="Spatafora J.W."/>
            <person name="Turgeon B.G."/>
            <person name="Yandava C."/>
            <person name="Young S."/>
            <person name="Zhou S."/>
            <person name="Zeng Q."/>
            <person name="Grigoriev I.V."/>
            <person name="Ma L.-J."/>
            <person name="Ciuffetti L.M."/>
        </authorList>
    </citation>
    <scope>NUCLEOTIDE SEQUENCE [LARGE SCALE GENOMIC DNA]</scope>
    <source>
        <strain evidence="2">Pt-1C-BFP</strain>
    </source>
</reference>